<evidence type="ECO:0000313" key="2">
    <source>
        <dbReference type="Proteomes" id="UP000191820"/>
    </source>
</evidence>
<protein>
    <submittedName>
        <fullName evidence="1">Uncharacterized protein</fullName>
    </submittedName>
</protein>
<keyword evidence="2" id="KW-1185">Reference proteome</keyword>
<dbReference type="RefSeq" id="WP_080916535.1">
    <property type="nucleotide sequence ID" value="NZ_CP020472.1"/>
</dbReference>
<reference evidence="1 2" key="1">
    <citation type="submission" date="2017-03" db="EMBL/GenBank/DDBJ databases">
        <title>Genome sequencing of Shewanella japonica KCTC 22435.</title>
        <authorList>
            <person name="Kim K.M."/>
        </authorList>
    </citation>
    <scope>NUCLEOTIDE SEQUENCE [LARGE SCALE GENOMIC DNA]</scope>
    <source>
        <strain evidence="1 2">KCTC 22435</strain>
    </source>
</reference>
<sequence>MDQSMIFRLHPKSRGIESCSFLLLANTDSTNESSRLCFSRYIYLNVDAKWNMLGINISHSILDEYADVGERYLTGIDMLKVLIMYKDEIATFCELHCTQFSKIFGLCPTDYFEFATPVWAEHVNTLE</sequence>
<evidence type="ECO:0000313" key="1">
    <source>
        <dbReference type="EMBL" id="ARD23586.1"/>
    </source>
</evidence>
<name>A0ABN4YGR7_9GAMM</name>
<organism evidence="1 2">
    <name type="scientific">Shewanella japonica</name>
    <dbReference type="NCBI Taxonomy" id="93973"/>
    <lineage>
        <taxon>Bacteria</taxon>
        <taxon>Pseudomonadati</taxon>
        <taxon>Pseudomonadota</taxon>
        <taxon>Gammaproteobacteria</taxon>
        <taxon>Alteromonadales</taxon>
        <taxon>Shewanellaceae</taxon>
        <taxon>Shewanella</taxon>
    </lineage>
</organism>
<proteinExistence type="predicted"/>
<dbReference type="EMBL" id="CP020472">
    <property type="protein sequence ID" value="ARD23586.1"/>
    <property type="molecule type" value="Genomic_DNA"/>
</dbReference>
<dbReference type="Proteomes" id="UP000191820">
    <property type="component" value="Chromosome"/>
</dbReference>
<accession>A0ABN4YGR7</accession>
<gene>
    <name evidence="1" type="ORF">SJ2017_3326</name>
</gene>